<proteinExistence type="predicted"/>
<keyword evidence="1" id="KW-0812">Transmembrane</keyword>
<dbReference type="PANTHER" id="PTHR37383">
    <property type="entry name" value="OS01G0694200 PROTEIN"/>
    <property type="match status" value="1"/>
</dbReference>
<dbReference type="Proteomes" id="UP000237105">
    <property type="component" value="Unassembled WGS sequence"/>
</dbReference>
<evidence type="ECO:0000256" key="1">
    <source>
        <dbReference type="SAM" id="Phobius"/>
    </source>
</evidence>
<accession>A0A2P5DY33</accession>
<gene>
    <name evidence="2" type="ORF">PanWU01x14_021710</name>
</gene>
<feature type="transmembrane region" description="Helical" evidence="1">
    <location>
        <begin position="20"/>
        <end position="41"/>
    </location>
</feature>
<dbReference type="AlphaFoldDB" id="A0A2P5DY33"/>
<protein>
    <submittedName>
        <fullName evidence="2">Uncharacterized protein</fullName>
    </submittedName>
</protein>
<keyword evidence="3" id="KW-1185">Reference proteome</keyword>
<dbReference type="STRING" id="3476.A0A2P5DY33"/>
<comment type="caution">
    <text evidence="2">The sequence shown here is derived from an EMBL/GenBank/DDBJ whole genome shotgun (WGS) entry which is preliminary data.</text>
</comment>
<reference evidence="3" key="1">
    <citation type="submission" date="2016-06" db="EMBL/GenBank/DDBJ databases">
        <title>Parallel loss of symbiosis genes in relatives of nitrogen-fixing non-legume Parasponia.</title>
        <authorList>
            <person name="Van Velzen R."/>
            <person name="Holmer R."/>
            <person name="Bu F."/>
            <person name="Rutten L."/>
            <person name="Van Zeijl A."/>
            <person name="Liu W."/>
            <person name="Santuari L."/>
            <person name="Cao Q."/>
            <person name="Sharma T."/>
            <person name="Shen D."/>
            <person name="Roswanjaya Y."/>
            <person name="Wardhani T."/>
            <person name="Kalhor M.S."/>
            <person name="Jansen J."/>
            <person name="Van den Hoogen J."/>
            <person name="Gungor B."/>
            <person name="Hartog M."/>
            <person name="Hontelez J."/>
            <person name="Verver J."/>
            <person name="Yang W.-C."/>
            <person name="Schijlen E."/>
            <person name="Repin R."/>
            <person name="Schilthuizen M."/>
            <person name="Schranz E."/>
            <person name="Heidstra R."/>
            <person name="Miyata K."/>
            <person name="Fedorova E."/>
            <person name="Kohlen W."/>
            <person name="Bisseling T."/>
            <person name="Smit S."/>
            <person name="Geurts R."/>
        </authorList>
    </citation>
    <scope>NUCLEOTIDE SEQUENCE [LARGE SCALE GENOMIC DNA]</scope>
    <source>
        <strain evidence="3">cv. WU1-14</strain>
    </source>
</reference>
<keyword evidence="1" id="KW-0472">Membrane</keyword>
<dbReference type="EMBL" id="JXTB01000010">
    <property type="protein sequence ID" value="PON78189.1"/>
    <property type="molecule type" value="Genomic_DNA"/>
</dbReference>
<name>A0A2P5DY33_PARAD</name>
<organism evidence="2 3">
    <name type="scientific">Parasponia andersonii</name>
    <name type="common">Sponia andersonii</name>
    <dbReference type="NCBI Taxonomy" id="3476"/>
    <lineage>
        <taxon>Eukaryota</taxon>
        <taxon>Viridiplantae</taxon>
        <taxon>Streptophyta</taxon>
        <taxon>Embryophyta</taxon>
        <taxon>Tracheophyta</taxon>
        <taxon>Spermatophyta</taxon>
        <taxon>Magnoliopsida</taxon>
        <taxon>eudicotyledons</taxon>
        <taxon>Gunneridae</taxon>
        <taxon>Pentapetalae</taxon>
        <taxon>rosids</taxon>
        <taxon>fabids</taxon>
        <taxon>Rosales</taxon>
        <taxon>Cannabaceae</taxon>
        <taxon>Parasponia</taxon>
    </lineage>
</organism>
<dbReference type="PANTHER" id="PTHR37383:SF1">
    <property type="entry name" value="OS01G0694200 PROTEIN"/>
    <property type="match status" value="1"/>
</dbReference>
<evidence type="ECO:0000313" key="2">
    <source>
        <dbReference type="EMBL" id="PON78189.1"/>
    </source>
</evidence>
<dbReference type="OrthoDB" id="1925091at2759"/>
<sequence>MPKPVVPQARTDQISAGGGGGGGVAVAAAAAVAVALFSNALMHSDSSFSLYPCLSPLHLSSLPPPQTLVPAPSSSSTFLLVQNPKVSNTGSDSRVLFVVSGPYGGGSRILLRFYVLQRQKKVFARAQVVCNQKDLQSDRSLGVLVDSLHGVSIKLTGSVNFMAMHSASSSKVWVFAVRLLGDDSVDDRGDGIVVKLMRCAVIECSKPLFSISLSFGLLILGEENGVRAFNLRQLMKGRDSKAKNSQSNLKPDGRKLRLPNGVIGADMRSDRCGKCDVLEGSSDLTCSCYLDGKKQMHLGSEKQRSIRLRQDSCELGACFVAFSDKNIEESKSRVTMSAKAISIQALSLKKFIILDSAGDLHLLCWCNPVIGADMTPHMRQLPRVMNVQKLAVLADSSTRTQTLWVSDGQHSLHMMVASDMETVVNEKDRTENEEKLMHISAVRAIFASEKIEGVIPLAANAILILGQGNLYAYEVS</sequence>
<evidence type="ECO:0000313" key="3">
    <source>
        <dbReference type="Proteomes" id="UP000237105"/>
    </source>
</evidence>
<keyword evidence="1" id="KW-1133">Transmembrane helix</keyword>